<reference evidence="1 2" key="1">
    <citation type="submission" date="2019-05" db="EMBL/GenBank/DDBJ databases">
        <title>Another draft genome of Portunus trituberculatus and its Hox gene families provides insights of decapod evolution.</title>
        <authorList>
            <person name="Jeong J.-H."/>
            <person name="Song I."/>
            <person name="Kim S."/>
            <person name="Choi T."/>
            <person name="Kim D."/>
            <person name="Ryu S."/>
            <person name="Kim W."/>
        </authorList>
    </citation>
    <scope>NUCLEOTIDE SEQUENCE [LARGE SCALE GENOMIC DNA]</scope>
    <source>
        <tissue evidence="1">Muscle</tissue>
    </source>
</reference>
<evidence type="ECO:0000313" key="1">
    <source>
        <dbReference type="EMBL" id="MPC96503.1"/>
    </source>
</evidence>
<name>A0A5B7JPZ0_PORTR</name>
<dbReference type="Proteomes" id="UP000324222">
    <property type="component" value="Unassembled WGS sequence"/>
</dbReference>
<protein>
    <submittedName>
        <fullName evidence="1">Uncharacterized protein</fullName>
    </submittedName>
</protein>
<dbReference type="AlphaFoldDB" id="A0A5B7JPZ0"/>
<dbReference type="EMBL" id="VSRR010106229">
    <property type="protein sequence ID" value="MPC96503.1"/>
    <property type="molecule type" value="Genomic_DNA"/>
</dbReference>
<keyword evidence="2" id="KW-1185">Reference proteome</keyword>
<sequence length="33" mass="3802">MFNPFSIITRFHTDSAYYLVILCSFRNSCGGLK</sequence>
<gene>
    <name evidence="1" type="ORF">E2C01_091766</name>
</gene>
<evidence type="ECO:0000313" key="2">
    <source>
        <dbReference type="Proteomes" id="UP000324222"/>
    </source>
</evidence>
<proteinExistence type="predicted"/>
<accession>A0A5B7JPZ0</accession>
<organism evidence="1 2">
    <name type="scientific">Portunus trituberculatus</name>
    <name type="common">Swimming crab</name>
    <name type="synonym">Neptunus trituberculatus</name>
    <dbReference type="NCBI Taxonomy" id="210409"/>
    <lineage>
        <taxon>Eukaryota</taxon>
        <taxon>Metazoa</taxon>
        <taxon>Ecdysozoa</taxon>
        <taxon>Arthropoda</taxon>
        <taxon>Crustacea</taxon>
        <taxon>Multicrustacea</taxon>
        <taxon>Malacostraca</taxon>
        <taxon>Eumalacostraca</taxon>
        <taxon>Eucarida</taxon>
        <taxon>Decapoda</taxon>
        <taxon>Pleocyemata</taxon>
        <taxon>Brachyura</taxon>
        <taxon>Eubrachyura</taxon>
        <taxon>Portunoidea</taxon>
        <taxon>Portunidae</taxon>
        <taxon>Portuninae</taxon>
        <taxon>Portunus</taxon>
    </lineage>
</organism>
<comment type="caution">
    <text evidence="1">The sequence shown here is derived from an EMBL/GenBank/DDBJ whole genome shotgun (WGS) entry which is preliminary data.</text>
</comment>